<protein>
    <submittedName>
        <fullName evidence="1">Uncharacterized protein</fullName>
    </submittedName>
</protein>
<dbReference type="STRING" id="904291.A7J15_02090"/>
<dbReference type="EMBL" id="LXMD01000013">
    <property type="protein sequence ID" value="OCG75219.1"/>
    <property type="molecule type" value="Genomic_DNA"/>
</dbReference>
<organism evidence="1 2">
    <name type="scientific">Microbacterium sediminis</name>
    <dbReference type="NCBI Taxonomy" id="904291"/>
    <lineage>
        <taxon>Bacteria</taxon>
        <taxon>Bacillati</taxon>
        <taxon>Actinomycetota</taxon>
        <taxon>Actinomycetes</taxon>
        <taxon>Micrococcales</taxon>
        <taxon>Microbacteriaceae</taxon>
        <taxon>Microbacterium</taxon>
    </lineage>
</organism>
<proteinExistence type="predicted"/>
<name>A0A1B9NF45_9MICO</name>
<dbReference type="OrthoDB" id="3579456at2"/>
<evidence type="ECO:0000313" key="2">
    <source>
        <dbReference type="Proteomes" id="UP000093355"/>
    </source>
</evidence>
<comment type="caution">
    <text evidence="1">The sequence shown here is derived from an EMBL/GenBank/DDBJ whole genome shotgun (WGS) entry which is preliminary data.</text>
</comment>
<sequence>MARRVLDTAVSWGRDIVDQPRLLLAAKTAVAAAIAWYLAPLIPYAADEYSYYAPLGVLVSMYPTLARSARSGLLTLLGVALGIALGIGGLLLVWADVMGIVAVALVVGLGVALGGVRALGPGRDFIGMAGLFTLLLGGASIEEFSISYLVTMAFGVLVGIAVNLLVFPPLYLQRASNRLSALRGIAVGQLRALAEGVARGSASADDVERGLHELSDVATAVADEVREADESRRANPRARGRVQMQEQNTQRLRALERSTASTRELAGMLLDAESLWTERGEPLRHQLAEAIARAADLVDAPIDDPSGAERLAAAQSAITRFREAVDVHHAGTPTSADHLLAATVYLQRIVDASRPFV</sequence>
<dbReference type="AlphaFoldDB" id="A0A1B9NF45"/>
<dbReference type="RefSeq" id="WP_067023610.1">
    <property type="nucleotide sequence ID" value="NZ_CP038256.1"/>
</dbReference>
<gene>
    <name evidence="1" type="ORF">A7J15_02090</name>
</gene>
<dbReference type="Proteomes" id="UP000093355">
    <property type="component" value="Unassembled WGS sequence"/>
</dbReference>
<accession>A0A1B9NF45</accession>
<reference evidence="1 2" key="1">
    <citation type="submission" date="2016-05" db="EMBL/GenBank/DDBJ databases">
        <authorList>
            <person name="Lavstsen T."/>
            <person name="Jespersen J.S."/>
        </authorList>
    </citation>
    <scope>NUCLEOTIDE SEQUENCE [LARGE SCALE GENOMIC DNA]</scope>
    <source>
        <strain evidence="1 2">YLB-01</strain>
    </source>
</reference>
<keyword evidence="2" id="KW-1185">Reference proteome</keyword>
<evidence type="ECO:0000313" key="1">
    <source>
        <dbReference type="EMBL" id="OCG75219.1"/>
    </source>
</evidence>